<accession>A0ABV5HQ52</accession>
<evidence type="ECO:0000256" key="1">
    <source>
        <dbReference type="ARBA" id="ARBA00038494"/>
    </source>
</evidence>
<sequence length="262" mass="30451">MNKPTLAVALIVKNEAKHLQACLESVYEWVDEIVILDSGSNDATEEIARQFTDKFYTNTDWPGFGKQRQLAQSYVQSEFVLWLDADERVTPELKNSIQTAIASHRPQHVYRINRLTTAFGKQINHSGWSPDWVVRLFRTQETQYNDGLVHESVVVPKGFEVISLQGRLKHFTYEQLNEYTRKTQQYMQAWADQREGKKSASLTSAMLHGLFRFLKMYIVKRGFLDGRHGLLLAILSANTTFTRYADLWLREYVNKPKKTEKK</sequence>
<protein>
    <submittedName>
        <fullName evidence="3">Glycosyltransferase family 2 protein</fullName>
        <ecNumber evidence="3">2.4.-.-</ecNumber>
    </submittedName>
</protein>
<dbReference type="RefSeq" id="WP_390194506.1">
    <property type="nucleotide sequence ID" value="NZ_JBHMEP010000005.1"/>
</dbReference>
<dbReference type="PANTHER" id="PTHR43630">
    <property type="entry name" value="POLY-BETA-1,6-N-ACETYL-D-GLUCOSAMINE SYNTHASE"/>
    <property type="match status" value="1"/>
</dbReference>
<dbReference type="CDD" id="cd02511">
    <property type="entry name" value="Beta4Glucosyltransferase"/>
    <property type="match status" value="1"/>
</dbReference>
<dbReference type="Pfam" id="PF00535">
    <property type="entry name" value="Glycos_transf_2"/>
    <property type="match status" value="1"/>
</dbReference>
<reference evidence="3 4" key="1">
    <citation type="submission" date="2024-09" db="EMBL/GenBank/DDBJ databases">
        <authorList>
            <person name="Sun Q."/>
            <person name="Mori K."/>
        </authorList>
    </citation>
    <scope>NUCLEOTIDE SEQUENCE [LARGE SCALE GENOMIC DNA]</scope>
    <source>
        <strain evidence="3 4">CECT 8064</strain>
    </source>
</reference>
<gene>
    <name evidence="3" type="ORF">ACFFUV_15575</name>
</gene>
<evidence type="ECO:0000259" key="2">
    <source>
        <dbReference type="Pfam" id="PF00535"/>
    </source>
</evidence>
<dbReference type="EC" id="2.4.-.-" evidence="3"/>
<comment type="similarity">
    <text evidence="1">Belongs to the glycosyltransferase 2 family. WaaE/KdtX subfamily.</text>
</comment>
<feature type="domain" description="Glycosyltransferase 2-like" evidence="2">
    <location>
        <begin position="8"/>
        <end position="132"/>
    </location>
</feature>
<name>A0ABV5HQ52_9VIBR</name>
<dbReference type="InterPro" id="IPR001173">
    <property type="entry name" value="Glyco_trans_2-like"/>
</dbReference>
<dbReference type="PANTHER" id="PTHR43630:SF2">
    <property type="entry name" value="GLYCOSYLTRANSFERASE"/>
    <property type="match status" value="1"/>
</dbReference>
<keyword evidence="4" id="KW-1185">Reference proteome</keyword>
<dbReference type="SUPFAM" id="SSF53448">
    <property type="entry name" value="Nucleotide-diphospho-sugar transferases"/>
    <property type="match status" value="1"/>
</dbReference>
<proteinExistence type="inferred from homology"/>
<dbReference type="EMBL" id="JBHMEP010000005">
    <property type="protein sequence ID" value="MFB9136391.1"/>
    <property type="molecule type" value="Genomic_DNA"/>
</dbReference>
<dbReference type="Proteomes" id="UP001589645">
    <property type="component" value="Unassembled WGS sequence"/>
</dbReference>
<comment type="caution">
    <text evidence="3">The sequence shown here is derived from an EMBL/GenBank/DDBJ whole genome shotgun (WGS) entry which is preliminary data.</text>
</comment>
<dbReference type="Gene3D" id="3.90.550.10">
    <property type="entry name" value="Spore Coat Polysaccharide Biosynthesis Protein SpsA, Chain A"/>
    <property type="match status" value="1"/>
</dbReference>
<dbReference type="GO" id="GO:0016757">
    <property type="term" value="F:glycosyltransferase activity"/>
    <property type="evidence" value="ECO:0007669"/>
    <property type="project" value="UniProtKB-KW"/>
</dbReference>
<dbReference type="InterPro" id="IPR029044">
    <property type="entry name" value="Nucleotide-diphossugar_trans"/>
</dbReference>
<organism evidence="3 4">
    <name type="scientific">Vibrio olivae</name>
    <dbReference type="NCBI Taxonomy" id="1243002"/>
    <lineage>
        <taxon>Bacteria</taxon>
        <taxon>Pseudomonadati</taxon>
        <taxon>Pseudomonadota</taxon>
        <taxon>Gammaproteobacteria</taxon>
        <taxon>Vibrionales</taxon>
        <taxon>Vibrionaceae</taxon>
        <taxon>Vibrio</taxon>
    </lineage>
</organism>
<keyword evidence="3" id="KW-0808">Transferase</keyword>
<evidence type="ECO:0000313" key="4">
    <source>
        <dbReference type="Proteomes" id="UP001589645"/>
    </source>
</evidence>
<evidence type="ECO:0000313" key="3">
    <source>
        <dbReference type="EMBL" id="MFB9136391.1"/>
    </source>
</evidence>
<keyword evidence="3" id="KW-0328">Glycosyltransferase</keyword>